<dbReference type="PANTHER" id="PTHR22946:SF9">
    <property type="entry name" value="POLYKETIDE TRANSFERASE AF380"/>
    <property type="match status" value="1"/>
</dbReference>
<dbReference type="PANTHER" id="PTHR22946">
    <property type="entry name" value="DIENELACTONE HYDROLASE DOMAIN-CONTAINING PROTEIN-RELATED"/>
    <property type="match status" value="1"/>
</dbReference>
<gene>
    <name evidence="4" type="ORF">GSF22_04425</name>
</gene>
<dbReference type="Gene3D" id="3.40.50.1820">
    <property type="entry name" value="alpha/beta hydrolase"/>
    <property type="match status" value="1"/>
</dbReference>
<evidence type="ECO:0000313" key="5">
    <source>
        <dbReference type="Proteomes" id="UP000823521"/>
    </source>
</evidence>
<dbReference type="InterPro" id="IPR049492">
    <property type="entry name" value="BD-FAE-like_dom"/>
</dbReference>
<evidence type="ECO:0000259" key="3">
    <source>
        <dbReference type="Pfam" id="PF20434"/>
    </source>
</evidence>
<evidence type="ECO:0000256" key="1">
    <source>
        <dbReference type="ARBA" id="ARBA00008645"/>
    </source>
</evidence>
<keyword evidence="2 4" id="KW-0378">Hydrolase</keyword>
<feature type="domain" description="BD-FAE-like" evidence="3">
    <location>
        <begin position="26"/>
        <end position="124"/>
    </location>
</feature>
<dbReference type="Pfam" id="PF20434">
    <property type="entry name" value="BD-FAE"/>
    <property type="match status" value="1"/>
</dbReference>
<dbReference type="GO" id="GO:0016787">
    <property type="term" value="F:hydrolase activity"/>
    <property type="evidence" value="ECO:0007669"/>
    <property type="project" value="UniProtKB-KW"/>
</dbReference>
<proteinExistence type="inferred from homology"/>
<dbReference type="RefSeq" id="WP_208811445.1">
    <property type="nucleotide sequence ID" value="NZ_WVUH01000019.1"/>
</dbReference>
<dbReference type="Proteomes" id="UP000823521">
    <property type="component" value="Unassembled WGS sequence"/>
</dbReference>
<dbReference type="SUPFAM" id="SSF53474">
    <property type="entry name" value="alpha/beta-Hydrolases"/>
    <property type="match status" value="1"/>
</dbReference>
<comment type="caution">
    <text evidence="4">The sequence shown here is derived from an EMBL/GenBank/DDBJ whole genome shotgun (WGS) entry which is preliminary data.</text>
</comment>
<sequence length="238" mass="25075">MAGPVYLNPFVLPVDPVTPERHGPVDLYLPAAAGPRPAVVFVHGGPLPADLRPTPRDWPVFQGYGSLVAGRGLVGVTVDHRLHDTAGFPTAVADVEAAVRTVRADPRVTADRIALWFFSGGGLLLAHWLRTPPDWLRCVAATYPMLAPLDPTVDPGFTPVEAVAGAGDLPIVLTRVGLENEHIAGTVEAFVAAARSARSPLTVVDVPNGRHGFDMLDPTAESRQAVQQAMDAVAAALT</sequence>
<keyword evidence="5" id="KW-1185">Reference proteome</keyword>
<comment type="similarity">
    <text evidence="1">Belongs to the AB hydrolase superfamily.</text>
</comment>
<protein>
    <submittedName>
        <fullName evidence="4">Alpha/beta hydrolase</fullName>
    </submittedName>
</protein>
<dbReference type="EMBL" id="WVUH01000019">
    <property type="protein sequence ID" value="MBO4205259.1"/>
    <property type="molecule type" value="Genomic_DNA"/>
</dbReference>
<evidence type="ECO:0000256" key="2">
    <source>
        <dbReference type="ARBA" id="ARBA00022801"/>
    </source>
</evidence>
<name>A0ABS3VL57_MICEH</name>
<accession>A0ABS3VL57</accession>
<dbReference type="InterPro" id="IPR029058">
    <property type="entry name" value="AB_hydrolase_fold"/>
</dbReference>
<evidence type="ECO:0000313" key="4">
    <source>
        <dbReference type="EMBL" id="MBO4205259.1"/>
    </source>
</evidence>
<reference evidence="4 5" key="1">
    <citation type="submission" date="2019-12" db="EMBL/GenBank/DDBJ databases">
        <title>Whole genome sequencing of endophytic Actinobacterium Micromonospora sp. MPMI6T.</title>
        <authorList>
            <person name="Evv R."/>
            <person name="Podile A.R."/>
        </authorList>
    </citation>
    <scope>NUCLEOTIDE SEQUENCE [LARGE SCALE GENOMIC DNA]</scope>
    <source>
        <strain evidence="4 5">MPMI6</strain>
    </source>
</reference>
<dbReference type="InterPro" id="IPR050261">
    <property type="entry name" value="FrsA_esterase"/>
</dbReference>
<organism evidence="4 5">
    <name type="scientific">Micromonospora echinofusca</name>
    <dbReference type="NCBI Taxonomy" id="47858"/>
    <lineage>
        <taxon>Bacteria</taxon>
        <taxon>Bacillati</taxon>
        <taxon>Actinomycetota</taxon>
        <taxon>Actinomycetes</taxon>
        <taxon>Micromonosporales</taxon>
        <taxon>Micromonosporaceae</taxon>
        <taxon>Micromonospora</taxon>
    </lineage>
</organism>